<evidence type="ECO:0000256" key="2">
    <source>
        <dbReference type="ARBA" id="ARBA00022722"/>
    </source>
</evidence>
<dbReference type="InterPro" id="IPR052379">
    <property type="entry name" value="Type_VII_TA_RNase"/>
</dbReference>
<dbReference type="GO" id="GO:0110001">
    <property type="term" value="C:toxin-antitoxin complex"/>
    <property type="evidence" value="ECO:0007669"/>
    <property type="project" value="InterPro"/>
</dbReference>
<dbReference type="Pfam" id="PF01934">
    <property type="entry name" value="HepT-like"/>
    <property type="match status" value="1"/>
</dbReference>
<dbReference type="GO" id="GO:0016787">
    <property type="term" value="F:hydrolase activity"/>
    <property type="evidence" value="ECO:0007669"/>
    <property type="project" value="UniProtKB-KW"/>
</dbReference>
<protein>
    <recommendedName>
        <fullName evidence="7">DUF86 domain-containing protein</fullName>
    </recommendedName>
</protein>
<sequence>MTDADLVRKKLAFIETCLGDLRRLAQPEAITLDLREERFAAYTLQIAIQAALDVASHIVSDDRLGEPSSNRALFELLVKWGWLPGDLAAPLSEMVGFRNILVHGYQAVDPRIVRDVVEHRLDDLKGFVSAIRSRLPQDED</sequence>
<comment type="similarity">
    <text evidence="4">Belongs to the HepT RNase toxin family.</text>
</comment>
<keyword evidence="2" id="KW-0540">Nuclease</keyword>
<gene>
    <name evidence="5" type="ORF">CKO40_08810</name>
</gene>
<dbReference type="InterPro" id="IPR008201">
    <property type="entry name" value="HepT-like"/>
</dbReference>
<keyword evidence="1" id="KW-1277">Toxin-antitoxin system</keyword>
<dbReference type="InterPro" id="IPR037038">
    <property type="entry name" value="HepT-like_sf"/>
</dbReference>
<evidence type="ECO:0008006" key="7">
    <source>
        <dbReference type="Google" id="ProtNLM"/>
    </source>
</evidence>
<dbReference type="AlphaFoldDB" id="A0AAJ0U3J4"/>
<dbReference type="PANTHER" id="PTHR33397:SF5">
    <property type="entry name" value="RNASE YUTE-RELATED"/>
    <property type="match status" value="1"/>
</dbReference>
<comment type="caution">
    <text evidence="5">The sequence shown here is derived from an EMBL/GenBank/DDBJ whole genome shotgun (WGS) entry which is preliminary data.</text>
</comment>
<evidence type="ECO:0000256" key="4">
    <source>
        <dbReference type="ARBA" id="ARBA00024207"/>
    </source>
</evidence>
<reference evidence="5" key="1">
    <citation type="submission" date="2017-08" db="EMBL/GenBank/DDBJ databases">
        <authorList>
            <person name="Imhoff J.F."/>
            <person name="Rahn T."/>
            <person name="Kuenzel S."/>
            <person name="Neulinger S.C."/>
        </authorList>
    </citation>
    <scope>NUCLEOTIDE SEQUENCE</scope>
    <source>
        <strain evidence="5">DSM 11080</strain>
    </source>
</reference>
<keyword evidence="3" id="KW-0378">Hydrolase</keyword>
<evidence type="ECO:0000256" key="1">
    <source>
        <dbReference type="ARBA" id="ARBA00022649"/>
    </source>
</evidence>
<name>A0AAJ0U3J4_9GAMM</name>
<dbReference type="PANTHER" id="PTHR33397">
    <property type="entry name" value="UPF0331 PROTEIN YUTE"/>
    <property type="match status" value="1"/>
</dbReference>
<organism evidence="5 6">
    <name type="scientific">Halochromatium glycolicum</name>
    <dbReference type="NCBI Taxonomy" id="85075"/>
    <lineage>
        <taxon>Bacteria</taxon>
        <taxon>Pseudomonadati</taxon>
        <taxon>Pseudomonadota</taxon>
        <taxon>Gammaproteobacteria</taxon>
        <taxon>Chromatiales</taxon>
        <taxon>Chromatiaceae</taxon>
        <taxon>Halochromatium</taxon>
    </lineage>
</organism>
<reference evidence="5" key="2">
    <citation type="journal article" date="2020" name="Microorganisms">
        <title>Osmotic Adaptation and Compatible Solute Biosynthesis of Phototrophic Bacteria as Revealed from Genome Analyses.</title>
        <authorList>
            <person name="Imhoff J.F."/>
            <person name="Rahn T."/>
            <person name="Kunzel S."/>
            <person name="Keller A."/>
            <person name="Neulinger S.C."/>
        </authorList>
    </citation>
    <scope>NUCLEOTIDE SEQUENCE</scope>
    <source>
        <strain evidence="5">DSM 11080</strain>
    </source>
</reference>
<dbReference type="EMBL" id="NRSJ01000012">
    <property type="protein sequence ID" value="MBK1704634.1"/>
    <property type="molecule type" value="Genomic_DNA"/>
</dbReference>
<evidence type="ECO:0000313" key="5">
    <source>
        <dbReference type="EMBL" id="MBK1704634.1"/>
    </source>
</evidence>
<dbReference type="GO" id="GO:0004540">
    <property type="term" value="F:RNA nuclease activity"/>
    <property type="evidence" value="ECO:0007669"/>
    <property type="project" value="InterPro"/>
</dbReference>
<dbReference type="NCBIfam" id="NF047751">
    <property type="entry name" value="HepT_toxin"/>
    <property type="match status" value="1"/>
</dbReference>
<dbReference type="Proteomes" id="UP001296776">
    <property type="component" value="Unassembled WGS sequence"/>
</dbReference>
<dbReference type="RefSeq" id="WP_200345838.1">
    <property type="nucleotide sequence ID" value="NZ_NRSJ01000012.1"/>
</dbReference>
<evidence type="ECO:0000313" key="6">
    <source>
        <dbReference type="Proteomes" id="UP001296776"/>
    </source>
</evidence>
<dbReference type="Gene3D" id="1.20.120.580">
    <property type="entry name" value="bsu32300-like"/>
    <property type="match status" value="1"/>
</dbReference>
<keyword evidence="6" id="KW-1185">Reference proteome</keyword>
<evidence type="ECO:0000256" key="3">
    <source>
        <dbReference type="ARBA" id="ARBA00022801"/>
    </source>
</evidence>
<accession>A0AAJ0U3J4</accession>
<proteinExistence type="inferred from homology"/>